<proteinExistence type="predicted"/>
<dbReference type="STRING" id="1437425.CSEC_2157"/>
<reference evidence="1" key="2">
    <citation type="submission" date="2014-09" db="EMBL/GenBank/DDBJ databases">
        <title>Criblamydia sequanensis harbors a mega-plasmid encoding arsenite resistance.</title>
        <authorList>
            <person name="Bertelli C."/>
            <person name="Goesmann A."/>
            <person name="Greub G."/>
        </authorList>
    </citation>
    <scope>NUCLEOTIDE SEQUENCE [LARGE SCALE GENOMIC DNA]</scope>
    <source>
        <strain evidence="1">CRIB-18</strain>
    </source>
</reference>
<gene>
    <name evidence="1" type="ORF">CSEC_2157</name>
</gene>
<dbReference type="OrthoDB" id="18957at2"/>
<comment type="caution">
    <text evidence="1">The sequence shown here is derived from an EMBL/GenBank/DDBJ whole genome shotgun (WGS) entry which is preliminary data.</text>
</comment>
<dbReference type="eggNOG" id="ENOG5031PGH">
    <property type="taxonomic scope" value="Bacteria"/>
</dbReference>
<dbReference type="RefSeq" id="WP_041018520.1">
    <property type="nucleotide sequence ID" value="NZ_CCEJ010000011.1"/>
</dbReference>
<protein>
    <submittedName>
        <fullName evidence="1">Uncharacterized protein</fullName>
    </submittedName>
</protein>
<reference evidence="1" key="1">
    <citation type="submission" date="2013-12" db="EMBL/GenBank/DDBJ databases">
        <authorList>
            <person name="Linke B."/>
        </authorList>
    </citation>
    <scope>NUCLEOTIDE SEQUENCE [LARGE SCALE GENOMIC DNA]</scope>
    <source>
        <strain evidence="1">CRIB-18</strain>
    </source>
</reference>
<keyword evidence="2" id="KW-1185">Reference proteome</keyword>
<dbReference type="AlphaFoldDB" id="A0A090D358"/>
<accession>A0A090D358</accession>
<evidence type="ECO:0000313" key="1">
    <source>
        <dbReference type="EMBL" id="CDR34963.1"/>
    </source>
</evidence>
<dbReference type="Proteomes" id="UP000031552">
    <property type="component" value="Unassembled WGS sequence"/>
</dbReference>
<sequence length="339" mass="39415">MHIRINDRFRPFTRKPGTLLLIPGTSLGVKIYPAKLFFFELDSKTPNPLFEMDLNFEGIASRFLALADLERGRIQVQFNTSQGERVVYRLLREENKILFVFDKKPSSLTLWLNKNPTIEEEFFVLPYSPKGEQIPVKERLSLGVNKAQDFDKIKERSSLKELIPLWFFLGSLTPRGKDPLQSFSKKEELEDFLEKTLQLEFSGILAPDASKTSYLAPHNKPLEHSPFSILNEGYLLIKSLFIQETEDTLFILPHLPPFCKTGRLKAALTNGFIELEWRKHKVLKLIYHSFEDQKLNLKMGTLIKQCRFSDSKESKINITNFLNISFKKGHSYYFDKFII</sequence>
<dbReference type="EMBL" id="CCEJ010000011">
    <property type="protein sequence ID" value="CDR34963.1"/>
    <property type="molecule type" value="Genomic_DNA"/>
</dbReference>
<organism evidence="1 2">
    <name type="scientific">Candidatus Criblamydia sequanensis CRIB-18</name>
    <dbReference type="NCBI Taxonomy" id="1437425"/>
    <lineage>
        <taxon>Bacteria</taxon>
        <taxon>Pseudomonadati</taxon>
        <taxon>Chlamydiota</taxon>
        <taxon>Chlamydiia</taxon>
        <taxon>Parachlamydiales</taxon>
        <taxon>Candidatus Criblamydiaceae</taxon>
        <taxon>Candidatus Criblamydia</taxon>
    </lineage>
</organism>
<evidence type="ECO:0000313" key="2">
    <source>
        <dbReference type="Proteomes" id="UP000031552"/>
    </source>
</evidence>
<name>A0A090D358_9BACT</name>